<keyword evidence="8" id="KW-1185">Reference proteome</keyword>
<dbReference type="PANTHER" id="PTHR43454:SF1">
    <property type="entry name" value="GLYCERALDEHYDE 3-PHOSPHATE DEHYDROGENASE NAD(P) BINDING DOMAIN-CONTAINING PROTEIN"/>
    <property type="match status" value="1"/>
</dbReference>
<comment type="similarity">
    <text evidence="1 4">Belongs to the glyceraldehyde-3-phosphate dehydrogenase family.</text>
</comment>
<dbReference type="PANTHER" id="PTHR43454">
    <property type="entry name" value="GLYCERALDEHYDE-3-PHOSPHATE DEHYDROGENASE"/>
    <property type="match status" value="1"/>
</dbReference>
<dbReference type="PRINTS" id="PR00078">
    <property type="entry name" value="G3PDHDRGNASE"/>
</dbReference>
<dbReference type="PROSITE" id="PS00071">
    <property type="entry name" value="GAPDH"/>
    <property type="match status" value="1"/>
</dbReference>
<sequence length="493" mass="53893">MRRNDSVSENGNLSNAGHLDWDQRIENAQEMIPLIHQLHRNNNVVTSVFGRLLVGVTDIDIIKSHRYARRITDRELNTAETLPILRELVDMNLGTASLDLGRLAQGFQDSGSEDLRGYLESELAEIVGAGSKAEPRDVVLYGFGRIGRLLARILIAREAAYGGVRLRAIVVRKKGDGDIIKRASLLRRDSVHGAFNGTITVDEENEVIWANGTKIQMIYANNPAEIDYTSYGIDNAIVVDNTGAWRDREGLSQHLESKGVDRVLLTAPGKGDIKNIVYGINHGDVVDEDKILSAASCTTNGITPVLKVINDRYGVAHGHVETAHSFTNDQNLIDNFHKADRRGRAAGLNMVLTATGAAKAVAKAVPEFAGKLTGNAIRVPTPDVSMAVLNLELEKETTKEEVNDFLRNVALHSDLRQQISYIASPEVVSSDFVGSTHAGVVDGLATIASGKHLVLYVWYDNEFGYSNQVIRIVEDLAGARPTVLPKRVAPEEL</sequence>
<gene>
    <name evidence="7" type="ORF">H0194_09325</name>
</gene>
<dbReference type="GO" id="GO:0006006">
    <property type="term" value="P:glucose metabolic process"/>
    <property type="evidence" value="ECO:0007669"/>
    <property type="project" value="InterPro"/>
</dbReference>
<dbReference type="InterPro" id="IPR020829">
    <property type="entry name" value="GlycerAld_3-P_DH_cat"/>
</dbReference>
<dbReference type="InterPro" id="IPR020831">
    <property type="entry name" value="GlycerAld/Erythrose_P_DH"/>
</dbReference>
<proteinExistence type="inferred from homology"/>
<dbReference type="RefSeq" id="WP_185175620.1">
    <property type="nucleotide sequence ID" value="NZ_CP059404.1"/>
</dbReference>
<dbReference type="Pfam" id="PF02800">
    <property type="entry name" value="Gp_dh_C"/>
    <property type="match status" value="1"/>
</dbReference>
<evidence type="ECO:0000256" key="3">
    <source>
        <dbReference type="ARBA" id="ARBA00023002"/>
    </source>
</evidence>
<dbReference type="AlphaFoldDB" id="A0A7G7CNS7"/>
<organism evidence="7 8">
    <name type="scientific">Corynebacterium incognita</name>
    <dbReference type="NCBI Taxonomy" id="2754725"/>
    <lineage>
        <taxon>Bacteria</taxon>
        <taxon>Bacillati</taxon>
        <taxon>Actinomycetota</taxon>
        <taxon>Actinomycetes</taxon>
        <taxon>Mycobacteriales</taxon>
        <taxon>Corynebacteriaceae</taxon>
        <taxon>Corynebacterium</taxon>
    </lineage>
</organism>
<dbReference type="Gene3D" id="3.30.360.10">
    <property type="entry name" value="Dihydrodipicolinate Reductase, domain 2"/>
    <property type="match status" value="1"/>
</dbReference>
<dbReference type="GO" id="GO:0050661">
    <property type="term" value="F:NADP binding"/>
    <property type="evidence" value="ECO:0007669"/>
    <property type="project" value="InterPro"/>
</dbReference>
<evidence type="ECO:0000256" key="1">
    <source>
        <dbReference type="ARBA" id="ARBA00007406"/>
    </source>
</evidence>
<dbReference type="InterPro" id="IPR006424">
    <property type="entry name" value="Glyceraldehyde-3-P_DH_1"/>
</dbReference>
<evidence type="ECO:0000256" key="5">
    <source>
        <dbReference type="RuleBase" id="RU361160"/>
    </source>
</evidence>
<keyword evidence="3 5" id="KW-0560">Oxidoreductase</keyword>
<evidence type="ECO:0000313" key="8">
    <source>
        <dbReference type="Proteomes" id="UP000515743"/>
    </source>
</evidence>
<name>A0A7G7CNS7_9CORY</name>
<dbReference type="Pfam" id="PF00044">
    <property type="entry name" value="Gp_dh_N"/>
    <property type="match status" value="1"/>
</dbReference>
<evidence type="ECO:0000259" key="6">
    <source>
        <dbReference type="SMART" id="SM00846"/>
    </source>
</evidence>
<dbReference type="KEGG" id="cik:H0194_09325"/>
<dbReference type="GO" id="GO:0051287">
    <property type="term" value="F:NAD binding"/>
    <property type="evidence" value="ECO:0007669"/>
    <property type="project" value="InterPro"/>
</dbReference>
<evidence type="ECO:0000256" key="2">
    <source>
        <dbReference type="ARBA" id="ARBA00021022"/>
    </source>
</evidence>
<accession>A0A7G7CNS7</accession>
<dbReference type="EC" id="1.2.1.-" evidence="5"/>
<evidence type="ECO:0000256" key="4">
    <source>
        <dbReference type="RuleBase" id="RU000397"/>
    </source>
</evidence>
<dbReference type="SUPFAM" id="SSF51735">
    <property type="entry name" value="NAD(P)-binding Rossmann-fold domains"/>
    <property type="match status" value="1"/>
</dbReference>
<evidence type="ECO:0000313" key="7">
    <source>
        <dbReference type="EMBL" id="QNE89243.1"/>
    </source>
</evidence>
<dbReference type="NCBIfam" id="TIGR01534">
    <property type="entry name" value="GAPDH-I"/>
    <property type="match status" value="1"/>
</dbReference>
<dbReference type="NCBIfam" id="NF006139">
    <property type="entry name" value="PRK08289.1"/>
    <property type="match status" value="1"/>
</dbReference>
<protein>
    <recommendedName>
        <fullName evidence="2 5">Glyceraldehyde-3-phosphate dehydrogenase</fullName>
        <ecNumber evidence="5">1.2.1.-</ecNumber>
    </recommendedName>
</protein>
<dbReference type="GO" id="GO:0004365">
    <property type="term" value="F:glyceraldehyde-3-phosphate dehydrogenase (NAD+) (phosphorylating) activity"/>
    <property type="evidence" value="ECO:0007669"/>
    <property type="project" value="UniProtKB-ARBA"/>
</dbReference>
<dbReference type="SUPFAM" id="SSF55347">
    <property type="entry name" value="Glyceraldehyde-3-phosphate dehydrogenase-like, C-terminal domain"/>
    <property type="match status" value="1"/>
</dbReference>
<dbReference type="SMART" id="SM00846">
    <property type="entry name" value="Gp_dh_N"/>
    <property type="match status" value="1"/>
</dbReference>
<dbReference type="InterPro" id="IPR020830">
    <property type="entry name" value="GlycerAld_3-P_DH_AS"/>
</dbReference>
<dbReference type="Gene3D" id="3.40.50.720">
    <property type="entry name" value="NAD(P)-binding Rossmann-like Domain"/>
    <property type="match status" value="1"/>
</dbReference>
<dbReference type="Proteomes" id="UP000515743">
    <property type="component" value="Chromosome"/>
</dbReference>
<feature type="domain" description="Glyceraldehyde 3-phosphate dehydrogenase NAD(P) binding" evidence="6">
    <location>
        <begin position="136"/>
        <end position="297"/>
    </location>
</feature>
<dbReference type="CDD" id="cd05214">
    <property type="entry name" value="GAPDH_I_N"/>
    <property type="match status" value="1"/>
</dbReference>
<dbReference type="InterPro" id="IPR036291">
    <property type="entry name" value="NAD(P)-bd_dom_sf"/>
</dbReference>
<reference evidence="7 8" key="1">
    <citation type="submission" date="2020-07" db="EMBL/GenBank/DDBJ databases">
        <title>Complete genome and description of Corynebacterium incognita strain Marseille-Q3630 sp. nov.</title>
        <authorList>
            <person name="Boxberger M."/>
        </authorList>
    </citation>
    <scope>NUCLEOTIDE SEQUENCE [LARGE SCALE GENOMIC DNA]</scope>
    <source>
        <strain evidence="7 8">Marseille-Q3630</strain>
    </source>
</reference>
<dbReference type="InterPro" id="IPR020828">
    <property type="entry name" value="GlycerAld_3-P_DH_NAD(P)-bd"/>
</dbReference>
<dbReference type="EMBL" id="CP059404">
    <property type="protein sequence ID" value="QNE89243.1"/>
    <property type="molecule type" value="Genomic_DNA"/>
</dbReference>